<feature type="region of interest" description="Disordered" evidence="1">
    <location>
        <begin position="67"/>
        <end position="108"/>
    </location>
</feature>
<evidence type="ECO:0000313" key="3">
    <source>
        <dbReference type="Proteomes" id="UP000092124"/>
    </source>
</evidence>
<comment type="caution">
    <text evidence="2">The sequence shown here is derived from an EMBL/GenBank/DDBJ whole genome shotgun (WGS) entry which is preliminary data.</text>
</comment>
<protein>
    <submittedName>
        <fullName evidence="2">Uncharacterized protein</fullName>
    </submittedName>
</protein>
<evidence type="ECO:0000256" key="1">
    <source>
        <dbReference type="SAM" id="MobiDB-lite"/>
    </source>
</evidence>
<organism evidence="2 3">
    <name type="scientific">Neotoma lepida</name>
    <name type="common">Desert woodrat</name>
    <dbReference type="NCBI Taxonomy" id="56216"/>
    <lineage>
        <taxon>Eukaryota</taxon>
        <taxon>Metazoa</taxon>
        <taxon>Chordata</taxon>
        <taxon>Craniata</taxon>
        <taxon>Vertebrata</taxon>
        <taxon>Euteleostomi</taxon>
        <taxon>Mammalia</taxon>
        <taxon>Eutheria</taxon>
        <taxon>Euarchontoglires</taxon>
        <taxon>Glires</taxon>
        <taxon>Rodentia</taxon>
        <taxon>Myomorpha</taxon>
        <taxon>Muroidea</taxon>
        <taxon>Cricetidae</taxon>
        <taxon>Neotominae</taxon>
        <taxon>Neotoma</taxon>
    </lineage>
</organism>
<name>A0A1A6HCH0_NEOLE</name>
<sequence length="133" mass="14451">MVTAALQNTSKILIFGAETSQALPAAGLSYACLGPCARVLLYPQLPLFSFAQLPNCSAHTLVAPKCTLSDTSSQTPKPRTPKQQRTTHHPRTPWLLQKPDSPSLPLRTLTPIKSAGSSSWETRRPHSCLPAFF</sequence>
<keyword evidence="3" id="KW-1185">Reference proteome</keyword>
<feature type="compositionally biased region" description="Polar residues" evidence="1">
    <location>
        <begin position="68"/>
        <end position="78"/>
    </location>
</feature>
<reference evidence="2 3" key="1">
    <citation type="submission" date="2016-06" db="EMBL/GenBank/DDBJ databases">
        <title>The Draft Genome Sequence and Annotation of the Desert Woodrat Neotoma lepida.</title>
        <authorList>
            <person name="Campbell M."/>
            <person name="Oakeson K.F."/>
            <person name="Yandell M."/>
            <person name="Halpert J.R."/>
            <person name="Dearing D."/>
        </authorList>
    </citation>
    <scope>NUCLEOTIDE SEQUENCE [LARGE SCALE GENOMIC DNA]</scope>
    <source>
        <strain evidence="2">417</strain>
        <tissue evidence="2">Liver</tissue>
    </source>
</reference>
<accession>A0A1A6HCH0</accession>
<dbReference type="AlphaFoldDB" id="A0A1A6HCH0"/>
<evidence type="ECO:0000313" key="2">
    <source>
        <dbReference type="EMBL" id="OBS75979.1"/>
    </source>
</evidence>
<dbReference type="EMBL" id="LZPO01035091">
    <property type="protein sequence ID" value="OBS75979.1"/>
    <property type="molecule type" value="Genomic_DNA"/>
</dbReference>
<gene>
    <name evidence="2" type="ORF">A6R68_17569</name>
</gene>
<proteinExistence type="predicted"/>
<dbReference type="Proteomes" id="UP000092124">
    <property type="component" value="Unassembled WGS sequence"/>
</dbReference>
<feature type="compositionally biased region" description="Basic residues" evidence="1">
    <location>
        <begin position="79"/>
        <end position="91"/>
    </location>
</feature>